<proteinExistence type="predicted"/>
<feature type="compositionally biased region" description="Basic and acidic residues" evidence="1">
    <location>
        <begin position="55"/>
        <end position="67"/>
    </location>
</feature>
<name>K0T4T3_THAOC</name>
<evidence type="ECO:0000256" key="1">
    <source>
        <dbReference type="SAM" id="MobiDB-lite"/>
    </source>
</evidence>
<comment type="caution">
    <text evidence="2">The sequence shown here is derived from an EMBL/GenBank/DDBJ whole genome shotgun (WGS) entry which is preliminary data.</text>
</comment>
<feature type="compositionally biased region" description="Low complexity" evidence="1">
    <location>
        <begin position="69"/>
        <end position="78"/>
    </location>
</feature>
<feature type="region of interest" description="Disordered" evidence="1">
    <location>
        <begin position="1"/>
        <end position="103"/>
    </location>
</feature>
<feature type="compositionally biased region" description="Basic residues" evidence="1">
    <location>
        <begin position="19"/>
        <end position="29"/>
    </location>
</feature>
<protein>
    <submittedName>
        <fullName evidence="2">Uncharacterized protein</fullName>
    </submittedName>
</protein>
<dbReference type="AlphaFoldDB" id="K0T4T3"/>
<feature type="non-terminal residue" evidence="2">
    <location>
        <position position="1"/>
    </location>
</feature>
<dbReference type="EMBL" id="AGNL01005514">
    <property type="protein sequence ID" value="EJK72655.1"/>
    <property type="molecule type" value="Genomic_DNA"/>
</dbReference>
<organism evidence="2 3">
    <name type="scientific">Thalassiosira oceanica</name>
    <name type="common">Marine diatom</name>
    <dbReference type="NCBI Taxonomy" id="159749"/>
    <lineage>
        <taxon>Eukaryota</taxon>
        <taxon>Sar</taxon>
        <taxon>Stramenopiles</taxon>
        <taxon>Ochrophyta</taxon>
        <taxon>Bacillariophyta</taxon>
        <taxon>Coscinodiscophyceae</taxon>
        <taxon>Thalassiosirophycidae</taxon>
        <taxon>Thalassiosirales</taxon>
        <taxon>Thalassiosiraceae</taxon>
        <taxon>Thalassiosira</taxon>
    </lineage>
</organism>
<reference evidence="2 3" key="1">
    <citation type="journal article" date="2012" name="Genome Biol.">
        <title>Genome and low-iron response of an oceanic diatom adapted to chronic iron limitation.</title>
        <authorList>
            <person name="Lommer M."/>
            <person name="Specht M."/>
            <person name="Roy A.S."/>
            <person name="Kraemer L."/>
            <person name="Andreson R."/>
            <person name="Gutowska M.A."/>
            <person name="Wolf J."/>
            <person name="Bergner S.V."/>
            <person name="Schilhabel M.B."/>
            <person name="Klostermeier U.C."/>
            <person name="Beiko R.G."/>
            <person name="Rosenstiel P."/>
            <person name="Hippler M."/>
            <person name="Laroche J."/>
        </authorList>
    </citation>
    <scope>NUCLEOTIDE SEQUENCE [LARGE SCALE GENOMIC DNA]</scope>
    <source>
        <strain evidence="2 3">CCMP1005</strain>
    </source>
</reference>
<evidence type="ECO:0000313" key="2">
    <source>
        <dbReference type="EMBL" id="EJK72655.1"/>
    </source>
</evidence>
<feature type="compositionally biased region" description="Basic residues" evidence="1">
    <location>
        <begin position="1"/>
        <end position="11"/>
    </location>
</feature>
<keyword evidence="3" id="KW-1185">Reference proteome</keyword>
<evidence type="ECO:0000313" key="3">
    <source>
        <dbReference type="Proteomes" id="UP000266841"/>
    </source>
</evidence>
<accession>K0T4T3</accession>
<gene>
    <name evidence="2" type="ORF">THAOC_05794</name>
</gene>
<sequence>DALRRLGRRDRRPPLGRLRPGRPRRRLRLPRLAVRPPGRHARRALDADEPEDEGVDRGGPEGGRGGRDGPPVRVVRGRVAPGAAQEVSELDDGGAEEGGRGRPAVQGAVILGICLRSVQYADS</sequence>
<dbReference type="Proteomes" id="UP000266841">
    <property type="component" value="Unassembled WGS sequence"/>
</dbReference>